<dbReference type="Proteomes" id="UP000317624">
    <property type="component" value="Unassembled WGS sequence"/>
</dbReference>
<proteinExistence type="predicted"/>
<dbReference type="AlphaFoldDB" id="A0A558C3Y7"/>
<dbReference type="Gene3D" id="3.40.50.10320">
    <property type="entry name" value="LmbE-like"/>
    <property type="match status" value="1"/>
</dbReference>
<dbReference type="SUPFAM" id="SSF52317">
    <property type="entry name" value="Class I glutamine amidotransferase-like"/>
    <property type="match status" value="1"/>
</dbReference>
<evidence type="ECO:0000256" key="1">
    <source>
        <dbReference type="SAM" id="SignalP"/>
    </source>
</evidence>
<dbReference type="CDD" id="cd03143">
    <property type="entry name" value="A4_beta-galactosidase_middle_domain"/>
    <property type="match status" value="1"/>
</dbReference>
<keyword evidence="1" id="KW-0732">Signal</keyword>
<dbReference type="GO" id="GO:0016811">
    <property type="term" value="F:hydrolase activity, acting on carbon-nitrogen (but not peptide) bonds, in linear amides"/>
    <property type="evidence" value="ECO:0007669"/>
    <property type="project" value="TreeGrafter"/>
</dbReference>
<dbReference type="EMBL" id="VMRJ01000001">
    <property type="protein sequence ID" value="TVT43488.1"/>
    <property type="molecule type" value="Genomic_DNA"/>
</dbReference>
<organism evidence="2 3">
    <name type="scientific">Hymenobacter setariae</name>
    <dbReference type="NCBI Taxonomy" id="2594794"/>
    <lineage>
        <taxon>Bacteria</taxon>
        <taxon>Pseudomonadati</taxon>
        <taxon>Bacteroidota</taxon>
        <taxon>Cytophagia</taxon>
        <taxon>Cytophagales</taxon>
        <taxon>Hymenobacteraceae</taxon>
        <taxon>Hymenobacter</taxon>
    </lineage>
</organism>
<reference evidence="2 3" key="1">
    <citation type="submission" date="2019-07" db="EMBL/GenBank/DDBJ databases">
        <title>Hymenobacter sp. straun FUR1 Genome sequencing and assembly.</title>
        <authorList>
            <person name="Chhetri G."/>
        </authorList>
    </citation>
    <scope>NUCLEOTIDE SEQUENCE [LARGE SCALE GENOMIC DNA]</scope>
    <source>
        <strain evidence="2 3">Fur1</strain>
    </source>
</reference>
<dbReference type="PANTHER" id="PTHR12993:SF26">
    <property type="entry name" value="1D-MYO-INOSITOL 2-ACETAMIDO-2-DEOXY-ALPHA-D-GLUCOPYRANOSIDE DEACETYLASE"/>
    <property type="match status" value="1"/>
</dbReference>
<feature type="signal peptide" evidence="1">
    <location>
        <begin position="1"/>
        <end position="25"/>
    </location>
</feature>
<name>A0A558C3Y7_9BACT</name>
<dbReference type="SUPFAM" id="SSF102588">
    <property type="entry name" value="LmbE-like"/>
    <property type="match status" value="1"/>
</dbReference>
<dbReference type="RefSeq" id="WP_144845030.1">
    <property type="nucleotide sequence ID" value="NZ_VMRJ01000001.1"/>
</dbReference>
<dbReference type="InterPro" id="IPR029062">
    <property type="entry name" value="Class_I_gatase-like"/>
</dbReference>
<keyword evidence="3" id="KW-1185">Reference proteome</keyword>
<evidence type="ECO:0000313" key="2">
    <source>
        <dbReference type="EMBL" id="TVT43488.1"/>
    </source>
</evidence>
<sequence>MLRLLRATRLWALLLVTCSLATAQAQAPKTYTSSEILLGLKKLNVVGSVMYIAAHPDDENTRLLAYLANGRQLETSYFSCTRGDGGQDLIGPELREQLGVIRTQELLAARRIDGAHQYFSRANDFGFSKTSAETFTIWDKEQVLADMVWVIRQRRPDVLITRFPPDARAGHGHHQASAILAAEAFDAAGDPKRFPEQLKYVQAWQPKRLYWNTGSFFVKPGENMDGYLKLDAGGYNPLLGQSYGEIAAHSRSQHRSQGFGSAAQRGEAIEYFQFVKGTPAKTDLFEGIDQTWNRVPGGAAIGKMVDEVIRKYDASNPSASVAGLLDVQKAIYAAISNQDKPRTVDLEAQKIVEISKLLQAARGLYVEATVAEATTLAGQRNSINVEITNRSSTPVTVATILSMHGLDADSAVQTQIEAGKTLRLALKGRIYPFIPETQPYWLRLPPSKGMYTLPKQFPLGRQGYTLYPPFSVLPTPELFVKKGNTTKHIVGSEMISERELVGFPENPSVAELAIFFKEDLLNSITVPVQYKHTDPVLGELYQPLAVVPPVMVNIPAARAYVFADQQPKQVPVTLRAGQAGVAGSLALQVPSGWQAEPATVAFTLKNKDDEQTVNFTLRPLASAAEGKAELRAVATVGTEQYSRGIQQIIYPHIPTQTLFPEATAPLVRLNVARGHTKNIGYLMGAGDEVPEALRQLGYTVSLLDPATDLTADRLGKYDAVVLGVRAYNVLDRLKTQQAQLLKYVENGGTMLVQYVVNRGTVMSEIGPYPLTLSADRVTVENTPVTFLPTPGGAVVVRQAPKANPKSAAPSLAQGLLATPNKLTPADFSTGWVQEQGLYYPSQWDAHYQPVIASHDPGETEKQSAILVAPYGKGRYIYTGLSLFRELPAGVPGAYRILANLVESGGK</sequence>
<dbReference type="InterPro" id="IPR024078">
    <property type="entry name" value="LmbE-like_dom_sf"/>
</dbReference>
<gene>
    <name evidence="2" type="ORF">FNT36_05215</name>
</gene>
<dbReference type="Pfam" id="PF02585">
    <property type="entry name" value="PIG-L"/>
    <property type="match status" value="1"/>
</dbReference>
<dbReference type="PANTHER" id="PTHR12993">
    <property type="entry name" value="N-ACETYLGLUCOSAMINYL-PHOSPHATIDYLINOSITOL DE-N-ACETYLASE-RELATED"/>
    <property type="match status" value="1"/>
</dbReference>
<protein>
    <submittedName>
        <fullName evidence="2">LmbE family protein</fullName>
    </submittedName>
</protein>
<dbReference type="Gene3D" id="3.40.50.880">
    <property type="match status" value="1"/>
</dbReference>
<dbReference type="OrthoDB" id="158614at2"/>
<evidence type="ECO:0000313" key="3">
    <source>
        <dbReference type="Proteomes" id="UP000317624"/>
    </source>
</evidence>
<comment type="caution">
    <text evidence="2">The sequence shown here is derived from an EMBL/GenBank/DDBJ whole genome shotgun (WGS) entry which is preliminary data.</text>
</comment>
<feature type="chain" id="PRO_5022043941" evidence="1">
    <location>
        <begin position="26"/>
        <end position="906"/>
    </location>
</feature>
<accession>A0A558C3Y7</accession>
<dbReference type="InterPro" id="IPR003737">
    <property type="entry name" value="GlcNAc_PI_deacetylase-related"/>
</dbReference>